<reference evidence="1 2" key="1">
    <citation type="submission" date="2014-06" db="EMBL/GenBank/DDBJ databases">
        <authorList>
            <person name="Swart Estienne"/>
        </authorList>
    </citation>
    <scope>NUCLEOTIDE SEQUENCE [LARGE SCALE GENOMIC DNA]</scope>
    <source>
        <strain evidence="1 2">130c</strain>
    </source>
</reference>
<dbReference type="EMBL" id="CCKQ01012701">
    <property type="protein sequence ID" value="CDW84324.1"/>
    <property type="molecule type" value="Genomic_DNA"/>
</dbReference>
<proteinExistence type="predicted"/>
<dbReference type="InParanoid" id="A0A078AQ82"/>
<name>A0A078AQ82_STYLE</name>
<accession>A0A078AQ82</accession>
<sequence length="167" mass="19342">MQNMQIGKGSSISATQGARIEAIRAARFQMPMQVAAYYVGNNVTEKQTRLKAAAIPNLDTKIMIGTKCSALFFRNKYKIDPMIEMVKEIKNDFRKPRNLNIAPVKIQDNISLIEAKIVLVYISPFMYFIQKFTKQKLNDDAIQRKHKIRRLVAFFLFFKSIFIDQSR</sequence>
<evidence type="ECO:0000313" key="2">
    <source>
        <dbReference type="Proteomes" id="UP000039865"/>
    </source>
</evidence>
<dbReference type="Proteomes" id="UP000039865">
    <property type="component" value="Unassembled WGS sequence"/>
</dbReference>
<protein>
    <submittedName>
        <fullName evidence="1">Uncharacterized protein</fullName>
    </submittedName>
</protein>
<organism evidence="1 2">
    <name type="scientific">Stylonychia lemnae</name>
    <name type="common">Ciliate</name>
    <dbReference type="NCBI Taxonomy" id="5949"/>
    <lineage>
        <taxon>Eukaryota</taxon>
        <taxon>Sar</taxon>
        <taxon>Alveolata</taxon>
        <taxon>Ciliophora</taxon>
        <taxon>Intramacronucleata</taxon>
        <taxon>Spirotrichea</taxon>
        <taxon>Stichotrichia</taxon>
        <taxon>Sporadotrichida</taxon>
        <taxon>Oxytrichidae</taxon>
        <taxon>Stylonychinae</taxon>
        <taxon>Stylonychia</taxon>
    </lineage>
</organism>
<evidence type="ECO:0000313" key="1">
    <source>
        <dbReference type="EMBL" id="CDW84324.1"/>
    </source>
</evidence>
<gene>
    <name evidence="1" type="primary">Contig9084.g9716</name>
    <name evidence="1" type="ORF">STYLEM_13384</name>
</gene>
<dbReference type="AlphaFoldDB" id="A0A078AQ82"/>
<keyword evidence="2" id="KW-1185">Reference proteome</keyword>